<keyword evidence="7 15" id="KW-0235">DNA replication</keyword>
<dbReference type="InterPro" id="IPR043128">
    <property type="entry name" value="Rev_trsase/Diguanyl_cyclase"/>
</dbReference>
<dbReference type="eggNOG" id="COG0389">
    <property type="taxonomic scope" value="Bacteria"/>
</dbReference>
<proteinExistence type="inferred from homology"/>
<keyword evidence="8 15" id="KW-0479">Metal-binding</keyword>
<dbReference type="HAMAP" id="MF_01113">
    <property type="entry name" value="DNApol_IV"/>
    <property type="match status" value="1"/>
</dbReference>
<dbReference type="Pfam" id="PF11799">
    <property type="entry name" value="IMS_C"/>
    <property type="match status" value="1"/>
</dbReference>
<dbReference type="InterPro" id="IPR043502">
    <property type="entry name" value="DNA/RNA_pol_sf"/>
</dbReference>
<gene>
    <name evidence="15" type="primary">dinB</name>
    <name evidence="17" type="ordered locus">Hoch_5890</name>
</gene>
<dbReference type="Pfam" id="PF11798">
    <property type="entry name" value="IMS_HHH"/>
    <property type="match status" value="1"/>
</dbReference>
<comment type="subcellular location">
    <subcellularLocation>
        <location evidence="1 15">Cytoplasm</location>
    </subcellularLocation>
</comment>
<evidence type="ECO:0000313" key="18">
    <source>
        <dbReference type="Proteomes" id="UP000001880"/>
    </source>
</evidence>
<feature type="binding site" evidence="15">
    <location>
        <position position="12"/>
    </location>
    <ligand>
        <name>Mg(2+)</name>
        <dbReference type="ChEBI" id="CHEBI:18420"/>
    </ligand>
</feature>
<evidence type="ECO:0000259" key="16">
    <source>
        <dbReference type="PROSITE" id="PS50173"/>
    </source>
</evidence>
<dbReference type="NCBIfam" id="NF002677">
    <property type="entry name" value="PRK02406.1"/>
    <property type="match status" value="1"/>
</dbReference>
<organism evidence="17 18">
    <name type="scientific">Haliangium ochraceum (strain DSM 14365 / JCM 11303 / SMP-2)</name>
    <dbReference type="NCBI Taxonomy" id="502025"/>
    <lineage>
        <taxon>Bacteria</taxon>
        <taxon>Pseudomonadati</taxon>
        <taxon>Myxococcota</taxon>
        <taxon>Polyangia</taxon>
        <taxon>Haliangiales</taxon>
        <taxon>Kofleriaceae</taxon>
        <taxon>Haliangium</taxon>
    </lineage>
</organism>
<dbReference type="GO" id="GO:0006281">
    <property type="term" value="P:DNA repair"/>
    <property type="evidence" value="ECO:0007669"/>
    <property type="project" value="UniProtKB-UniRule"/>
</dbReference>
<feature type="site" description="Substrate discrimination" evidence="15">
    <location>
        <position position="17"/>
    </location>
</feature>
<dbReference type="EC" id="2.7.7.7" evidence="15"/>
<evidence type="ECO:0000256" key="7">
    <source>
        <dbReference type="ARBA" id="ARBA00022705"/>
    </source>
</evidence>
<dbReference type="GO" id="GO:0005829">
    <property type="term" value="C:cytosol"/>
    <property type="evidence" value="ECO:0007669"/>
    <property type="project" value="TreeGrafter"/>
</dbReference>
<evidence type="ECO:0000256" key="12">
    <source>
        <dbReference type="ARBA" id="ARBA00023125"/>
    </source>
</evidence>
<keyword evidence="10 15" id="KW-0460">Magnesium</keyword>
<dbReference type="SUPFAM" id="SSF56672">
    <property type="entry name" value="DNA/RNA polymerases"/>
    <property type="match status" value="1"/>
</dbReference>
<reference evidence="17 18" key="1">
    <citation type="journal article" date="2010" name="Stand. Genomic Sci.">
        <title>Complete genome sequence of Haliangium ochraceum type strain (SMP-2).</title>
        <authorList>
            <consortium name="US DOE Joint Genome Institute (JGI-PGF)"/>
            <person name="Ivanova N."/>
            <person name="Daum C."/>
            <person name="Lang E."/>
            <person name="Abt B."/>
            <person name="Kopitz M."/>
            <person name="Saunders E."/>
            <person name="Lapidus A."/>
            <person name="Lucas S."/>
            <person name="Glavina Del Rio T."/>
            <person name="Nolan M."/>
            <person name="Tice H."/>
            <person name="Copeland A."/>
            <person name="Cheng J.F."/>
            <person name="Chen F."/>
            <person name="Bruce D."/>
            <person name="Goodwin L."/>
            <person name="Pitluck S."/>
            <person name="Mavromatis K."/>
            <person name="Pati A."/>
            <person name="Mikhailova N."/>
            <person name="Chen A."/>
            <person name="Palaniappan K."/>
            <person name="Land M."/>
            <person name="Hauser L."/>
            <person name="Chang Y.J."/>
            <person name="Jeffries C.D."/>
            <person name="Detter J.C."/>
            <person name="Brettin T."/>
            <person name="Rohde M."/>
            <person name="Goker M."/>
            <person name="Bristow J."/>
            <person name="Markowitz V."/>
            <person name="Eisen J.A."/>
            <person name="Hugenholtz P."/>
            <person name="Kyrpides N.C."/>
            <person name="Klenk H.P."/>
        </authorList>
    </citation>
    <scope>NUCLEOTIDE SEQUENCE [LARGE SCALE GENOMIC DNA]</scope>
    <source>
        <strain evidence="18">DSM 14365 / CIP 107738 / JCM 11303 / AJ 13395 / SMP-2</strain>
    </source>
</reference>
<sequence>MTGWQRTVLHVDLDAFFASVEQRDDPSLRGKPVLVGGSAERGVVAAASYEARRYGVHSAMPMAVALRRCPQAVVVRHSMGRYAEASRAFFAILDHFSPLVEPLSLDEAFLDLTGSERLLGDARTVAQTIKDRVRAELSLVVSVGVASTKFLAKIASDIDKPDGLCVVEPDRVESFLHPLPVSRLWGVGAVTQDKLHQMGLRTIGDVARYPSSVLSARLGKSMGAHLSALASGYDPRPVERPGKPVSIGHEETFEVDLGRKSDIAAVLLGQADRVAARLRRADLRARVVQLKIKYADFRLLTRRRSLADATVDGGVIGAVAVAMLGELEVAENRGKAYAVRLCGVSLSGLEDREGPRQLTLGEPRQQQGEQLGDALDRIHARFGEGVVKRAVLVPRGPGDGRGGDKRGDD</sequence>
<dbReference type="PANTHER" id="PTHR11076">
    <property type="entry name" value="DNA REPAIR POLYMERASE UMUC / TRANSFERASE FAMILY MEMBER"/>
    <property type="match status" value="1"/>
</dbReference>
<evidence type="ECO:0000256" key="5">
    <source>
        <dbReference type="ARBA" id="ARBA00022679"/>
    </source>
</evidence>
<dbReference type="GO" id="GO:0006261">
    <property type="term" value="P:DNA-templated DNA replication"/>
    <property type="evidence" value="ECO:0007669"/>
    <property type="project" value="UniProtKB-UniRule"/>
</dbReference>
<keyword evidence="13 15" id="KW-0234">DNA repair</keyword>
<dbReference type="InterPro" id="IPR050116">
    <property type="entry name" value="DNA_polymerase-Y"/>
</dbReference>
<comment type="subunit">
    <text evidence="15">Monomer.</text>
</comment>
<dbReference type="CDD" id="cd03586">
    <property type="entry name" value="PolY_Pol_IV_kappa"/>
    <property type="match status" value="1"/>
</dbReference>
<evidence type="ECO:0000256" key="2">
    <source>
        <dbReference type="ARBA" id="ARBA00010945"/>
    </source>
</evidence>
<dbReference type="Gene3D" id="3.30.1490.100">
    <property type="entry name" value="DNA polymerase, Y-family, little finger domain"/>
    <property type="match status" value="1"/>
</dbReference>
<dbReference type="InterPro" id="IPR001126">
    <property type="entry name" value="UmuC"/>
</dbReference>
<keyword evidence="18" id="KW-1185">Reference proteome</keyword>
<keyword evidence="9 15" id="KW-0227">DNA damage</keyword>
<comment type="function">
    <text evidence="15">Poorly processive, error-prone DNA polymerase involved in untargeted mutagenesis. Copies undamaged DNA at stalled replication forks, which arise in vivo from mismatched or misaligned primer ends. These misaligned primers can be extended by PolIV. Exhibits no 3'-5' exonuclease (proofreading) activity. May be involved in translesional synthesis, in conjunction with the beta clamp from PolIII.</text>
</comment>
<comment type="catalytic activity">
    <reaction evidence="14 15">
        <text>DNA(n) + a 2'-deoxyribonucleoside 5'-triphosphate = DNA(n+1) + diphosphate</text>
        <dbReference type="Rhea" id="RHEA:22508"/>
        <dbReference type="Rhea" id="RHEA-COMP:17339"/>
        <dbReference type="Rhea" id="RHEA-COMP:17340"/>
        <dbReference type="ChEBI" id="CHEBI:33019"/>
        <dbReference type="ChEBI" id="CHEBI:61560"/>
        <dbReference type="ChEBI" id="CHEBI:173112"/>
        <dbReference type="EC" id="2.7.7.7"/>
    </reaction>
</comment>
<keyword evidence="12 15" id="KW-0238">DNA-binding</keyword>
<protein>
    <recommendedName>
        <fullName evidence="15">DNA polymerase IV</fullName>
        <shortName evidence="15">Pol IV</shortName>
        <ecNumber evidence="15">2.7.7.7</ecNumber>
    </recommendedName>
</protein>
<dbReference type="Gene3D" id="3.30.70.270">
    <property type="match status" value="1"/>
</dbReference>
<evidence type="ECO:0000256" key="11">
    <source>
        <dbReference type="ARBA" id="ARBA00022932"/>
    </source>
</evidence>
<evidence type="ECO:0000313" key="17">
    <source>
        <dbReference type="EMBL" id="ACY18365.1"/>
    </source>
</evidence>
<evidence type="ECO:0000256" key="3">
    <source>
        <dbReference type="ARBA" id="ARBA00022457"/>
    </source>
</evidence>
<keyword evidence="6 15" id="KW-0548">Nucleotidyltransferase</keyword>
<dbReference type="HOGENOM" id="CLU_012348_1_2_7"/>
<feature type="binding site" evidence="15">
    <location>
        <position position="106"/>
    </location>
    <ligand>
        <name>Mg(2+)</name>
        <dbReference type="ChEBI" id="CHEBI:18420"/>
    </ligand>
</feature>
<dbReference type="Pfam" id="PF00817">
    <property type="entry name" value="IMS"/>
    <property type="match status" value="1"/>
</dbReference>
<dbReference type="STRING" id="502025.Hoch_5890"/>
<dbReference type="GO" id="GO:0003887">
    <property type="term" value="F:DNA-directed DNA polymerase activity"/>
    <property type="evidence" value="ECO:0007669"/>
    <property type="project" value="UniProtKB-UniRule"/>
</dbReference>
<evidence type="ECO:0000256" key="10">
    <source>
        <dbReference type="ARBA" id="ARBA00022842"/>
    </source>
</evidence>
<dbReference type="NCBIfam" id="NF002882">
    <property type="entry name" value="PRK03348.1"/>
    <property type="match status" value="1"/>
</dbReference>
<comment type="cofactor">
    <cofactor evidence="15">
        <name>Mg(2+)</name>
        <dbReference type="ChEBI" id="CHEBI:18420"/>
    </cofactor>
    <text evidence="15">Binds 2 magnesium ions per subunit.</text>
</comment>
<evidence type="ECO:0000256" key="13">
    <source>
        <dbReference type="ARBA" id="ARBA00023204"/>
    </source>
</evidence>
<evidence type="ECO:0000256" key="1">
    <source>
        <dbReference type="ARBA" id="ARBA00004496"/>
    </source>
</evidence>
<dbReference type="OrthoDB" id="9808813at2"/>
<accession>D0LIK9</accession>
<evidence type="ECO:0000256" key="6">
    <source>
        <dbReference type="ARBA" id="ARBA00022695"/>
    </source>
</evidence>
<evidence type="ECO:0000256" key="4">
    <source>
        <dbReference type="ARBA" id="ARBA00022490"/>
    </source>
</evidence>
<feature type="domain" description="UmuC" evidence="16">
    <location>
        <begin position="8"/>
        <end position="188"/>
    </location>
</feature>
<keyword evidence="5 15" id="KW-0808">Transferase</keyword>
<comment type="similarity">
    <text evidence="2 15">Belongs to the DNA polymerase type-Y family.</text>
</comment>
<dbReference type="GO" id="GO:0000287">
    <property type="term" value="F:magnesium ion binding"/>
    <property type="evidence" value="ECO:0007669"/>
    <property type="project" value="UniProtKB-UniRule"/>
</dbReference>
<dbReference type="NCBIfam" id="NF003015">
    <property type="entry name" value="PRK03858.1"/>
    <property type="match status" value="1"/>
</dbReference>
<dbReference type="AlphaFoldDB" id="D0LIK9"/>
<dbReference type="Gene3D" id="3.40.1170.60">
    <property type="match status" value="1"/>
</dbReference>
<dbReference type="InterPro" id="IPR022880">
    <property type="entry name" value="DNApol_IV"/>
</dbReference>
<keyword evidence="4 15" id="KW-0963">Cytoplasm</keyword>
<evidence type="ECO:0000256" key="9">
    <source>
        <dbReference type="ARBA" id="ARBA00022763"/>
    </source>
</evidence>
<dbReference type="EMBL" id="CP001804">
    <property type="protein sequence ID" value="ACY18365.1"/>
    <property type="molecule type" value="Genomic_DNA"/>
</dbReference>
<dbReference type="InterPro" id="IPR024728">
    <property type="entry name" value="PolY_HhH_motif"/>
</dbReference>
<dbReference type="KEGG" id="hoh:Hoch_5890"/>
<dbReference type="InterPro" id="IPR036775">
    <property type="entry name" value="DNA_pol_Y-fam_lit_finger_sf"/>
</dbReference>
<keyword evidence="11 15" id="KW-0239">DNA-directed DNA polymerase</keyword>
<dbReference type="PANTHER" id="PTHR11076:SF33">
    <property type="entry name" value="DNA POLYMERASE KAPPA"/>
    <property type="match status" value="1"/>
</dbReference>
<evidence type="ECO:0000256" key="8">
    <source>
        <dbReference type="ARBA" id="ARBA00022723"/>
    </source>
</evidence>
<evidence type="ECO:0000256" key="14">
    <source>
        <dbReference type="ARBA" id="ARBA00049244"/>
    </source>
</evidence>
<dbReference type="RefSeq" id="WP_012830957.1">
    <property type="nucleotide sequence ID" value="NC_013440.1"/>
</dbReference>
<dbReference type="Gene3D" id="1.10.150.20">
    <property type="entry name" value="5' to 3' exonuclease, C-terminal subdomain"/>
    <property type="match status" value="1"/>
</dbReference>
<name>D0LIK9_HALO1</name>
<dbReference type="SUPFAM" id="SSF100879">
    <property type="entry name" value="Lesion bypass DNA polymerase (Y-family), little finger domain"/>
    <property type="match status" value="1"/>
</dbReference>
<dbReference type="FunFam" id="3.40.1170.60:FF:000001">
    <property type="entry name" value="DNA polymerase IV"/>
    <property type="match status" value="1"/>
</dbReference>
<keyword evidence="3 15" id="KW-0515">Mutator protein</keyword>
<dbReference type="GO" id="GO:0003684">
    <property type="term" value="F:damaged DNA binding"/>
    <property type="evidence" value="ECO:0007669"/>
    <property type="project" value="InterPro"/>
</dbReference>
<dbReference type="GO" id="GO:0009432">
    <property type="term" value="P:SOS response"/>
    <property type="evidence" value="ECO:0007669"/>
    <property type="project" value="TreeGrafter"/>
</dbReference>
<dbReference type="PROSITE" id="PS50173">
    <property type="entry name" value="UMUC"/>
    <property type="match status" value="1"/>
</dbReference>
<feature type="active site" evidence="15">
    <location>
        <position position="107"/>
    </location>
</feature>
<dbReference type="GO" id="GO:0042276">
    <property type="term" value="P:error-prone translesion synthesis"/>
    <property type="evidence" value="ECO:0007669"/>
    <property type="project" value="TreeGrafter"/>
</dbReference>
<evidence type="ECO:0000256" key="15">
    <source>
        <dbReference type="HAMAP-Rule" id="MF_01113"/>
    </source>
</evidence>
<dbReference type="InterPro" id="IPR017961">
    <property type="entry name" value="DNA_pol_Y-fam_little_finger"/>
</dbReference>
<dbReference type="Proteomes" id="UP000001880">
    <property type="component" value="Chromosome"/>
</dbReference>